<evidence type="ECO:0000256" key="1">
    <source>
        <dbReference type="SAM" id="MobiDB-lite"/>
    </source>
</evidence>
<evidence type="ECO:0000313" key="2">
    <source>
        <dbReference type="EMBL" id="JAC01549.1"/>
    </source>
</evidence>
<feature type="compositionally biased region" description="Polar residues" evidence="1">
    <location>
        <begin position="169"/>
        <end position="180"/>
    </location>
</feature>
<dbReference type="EMBL" id="GAMC01005007">
    <property type="protein sequence ID" value="JAC01549.1"/>
    <property type="molecule type" value="mRNA"/>
</dbReference>
<reference evidence="2" key="1">
    <citation type="submission" date="2013-07" db="EMBL/GenBank/DDBJ databases">
        <authorList>
            <person name="Geib S."/>
        </authorList>
    </citation>
    <scope>NUCLEOTIDE SEQUENCE</scope>
</reference>
<name>W8BY74_CERCA</name>
<protein>
    <submittedName>
        <fullName evidence="2">Uncharacterized protein</fullName>
    </submittedName>
</protein>
<accession>W8BY74</accession>
<dbReference type="OrthoDB" id="8058225at2759"/>
<proteinExistence type="evidence at transcript level"/>
<reference evidence="2" key="2">
    <citation type="journal article" date="2014" name="BMC Genomics">
        <title>A genomic perspective to assessing quality of mass-reared SIT flies used in Mediterranean fruit fly (Ceratitis capitata) eradication in California.</title>
        <authorList>
            <person name="Calla B."/>
            <person name="Hall B."/>
            <person name="Hou S."/>
            <person name="Geib S.M."/>
        </authorList>
    </citation>
    <scope>NUCLEOTIDE SEQUENCE</scope>
</reference>
<dbReference type="AlphaFoldDB" id="W8BY74"/>
<organism evidence="2">
    <name type="scientific">Ceratitis capitata</name>
    <name type="common">Mediterranean fruit fly</name>
    <name type="synonym">Tephritis capitata</name>
    <dbReference type="NCBI Taxonomy" id="7213"/>
    <lineage>
        <taxon>Eukaryota</taxon>
        <taxon>Metazoa</taxon>
        <taxon>Ecdysozoa</taxon>
        <taxon>Arthropoda</taxon>
        <taxon>Hexapoda</taxon>
        <taxon>Insecta</taxon>
        <taxon>Pterygota</taxon>
        <taxon>Neoptera</taxon>
        <taxon>Endopterygota</taxon>
        <taxon>Diptera</taxon>
        <taxon>Brachycera</taxon>
        <taxon>Muscomorpha</taxon>
        <taxon>Tephritoidea</taxon>
        <taxon>Tephritidae</taxon>
        <taxon>Ceratitis</taxon>
        <taxon>Ceratitis</taxon>
    </lineage>
</organism>
<feature type="region of interest" description="Disordered" evidence="1">
    <location>
        <begin position="169"/>
        <end position="196"/>
    </location>
</feature>
<sequence>MPVTTANMDEAAAVPANFAVLPNSTAASIVPGSINAASQQHVPESLTGNTVPIQRNQRISPAHSVNSVGSQGLRRRAELLHEQSEILRQREALLREEYSFLDRNESQYAMPGASTAMRELALNTTQTLQLPPNLVAPLRTSTVQQPESDLSTPIIQSLLDRIQSLEQQLQRNSVSNTERSPQLPAHTTLPTNGHVDSLRFDAPAYRRLTRDQVASRSSLSKELSKYDGKPSEWPLFYAAYTQSTEVCGFSDEENLLRLRQALHSSCVRQIIATLQMRFGRPELIIGVLQPQICDLPSPSESQLESIVDFAVEVQNICATMSASGLTCHLNNPEFEQRLV</sequence>